<dbReference type="Pfam" id="PF04397">
    <property type="entry name" value="LytTR"/>
    <property type="match status" value="1"/>
</dbReference>
<dbReference type="Gene3D" id="2.40.50.1020">
    <property type="entry name" value="LytTr DNA-binding domain"/>
    <property type="match status" value="1"/>
</dbReference>
<dbReference type="SMART" id="SM00850">
    <property type="entry name" value="LytTR"/>
    <property type="match status" value="1"/>
</dbReference>
<dbReference type="PROSITE" id="PS50930">
    <property type="entry name" value="HTH_LYTTR"/>
    <property type="match status" value="1"/>
</dbReference>
<keyword evidence="5" id="KW-1185">Reference proteome</keyword>
<dbReference type="PANTHER" id="PTHR37299:SF1">
    <property type="entry name" value="STAGE 0 SPORULATION PROTEIN A HOMOLOG"/>
    <property type="match status" value="1"/>
</dbReference>
<sequence length="249" mass="28413">MKTIRSIIIDDEEHAQRSLTKLLSWVAEEVEIIDTCSSATEGLLAILEHQPELVFLDIEMPRMTGFDMLNKIKDRKFQVIFVTAYDEYAIKAFDANAIDYVLKPIDEERLTEAIEKVKKMLNYDSKQEKLEELVAKLSNSGYSFNKVALPTAEGLEFIEAEHILRLESSGNYTEVYTADGGKLLISKTMKEIAAKLPEELFIRPHNSHIINLQFIKKYIRGNGGQIILEDNSNIPVSRSNKDMIKDLSR</sequence>
<dbReference type="SUPFAM" id="SSF52172">
    <property type="entry name" value="CheY-like"/>
    <property type="match status" value="1"/>
</dbReference>
<feature type="domain" description="HTH LytTR-type" evidence="3">
    <location>
        <begin position="147"/>
        <end position="249"/>
    </location>
</feature>
<dbReference type="GO" id="GO:0003677">
    <property type="term" value="F:DNA binding"/>
    <property type="evidence" value="ECO:0007669"/>
    <property type="project" value="UniProtKB-KW"/>
</dbReference>
<protein>
    <submittedName>
        <fullName evidence="4">DNA-binding response regulator</fullName>
    </submittedName>
</protein>
<organism evidence="4 5">
    <name type="scientific">Portibacter lacus</name>
    <dbReference type="NCBI Taxonomy" id="1099794"/>
    <lineage>
        <taxon>Bacteria</taxon>
        <taxon>Pseudomonadati</taxon>
        <taxon>Bacteroidota</taxon>
        <taxon>Saprospiria</taxon>
        <taxon>Saprospirales</taxon>
        <taxon>Haliscomenobacteraceae</taxon>
        <taxon>Portibacter</taxon>
    </lineage>
</organism>
<gene>
    <name evidence="4" type="ORF">GCM10007940_28010</name>
</gene>
<accession>A0AA37ST37</accession>
<dbReference type="Gene3D" id="3.40.50.2300">
    <property type="match status" value="1"/>
</dbReference>
<evidence type="ECO:0000259" key="2">
    <source>
        <dbReference type="PROSITE" id="PS50110"/>
    </source>
</evidence>
<evidence type="ECO:0000259" key="3">
    <source>
        <dbReference type="PROSITE" id="PS50930"/>
    </source>
</evidence>
<comment type="caution">
    <text evidence="4">The sequence shown here is derived from an EMBL/GenBank/DDBJ whole genome shotgun (WGS) entry which is preliminary data.</text>
</comment>
<keyword evidence="4" id="KW-0238">DNA-binding</keyword>
<evidence type="ECO:0000313" key="5">
    <source>
        <dbReference type="Proteomes" id="UP001156666"/>
    </source>
</evidence>
<dbReference type="AlphaFoldDB" id="A0AA37ST37"/>
<dbReference type="PANTHER" id="PTHR37299">
    <property type="entry name" value="TRANSCRIPTIONAL REGULATOR-RELATED"/>
    <property type="match status" value="1"/>
</dbReference>
<dbReference type="Proteomes" id="UP001156666">
    <property type="component" value="Unassembled WGS sequence"/>
</dbReference>
<dbReference type="InterPro" id="IPR011006">
    <property type="entry name" value="CheY-like_superfamily"/>
</dbReference>
<dbReference type="InterPro" id="IPR007492">
    <property type="entry name" value="LytTR_DNA-bd_dom"/>
</dbReference>
<name>A0AA37ST37_9BACT</name>
<evidence type="ECO:0000256" key="1">
    <source>
        <dbReference type="PROSITE-ProRule" id="PRU00169"/>
    </source>
</evidence>
<keyword evidence="1" id="KW-0597">Phosphoprotein</keyword>
<feature type="domain" description="Response regulatory" evidence="2">
    <location>
        <begin position="5"/>
        <end position="118"/>
    </location>
</feature>
<dbReference type="EMBL" id="BSOH01000015">
    <property type="protein sequence ID" value="GLR18186.1"/>
    <property type="molecule type" value="Genomic_DNA"/>
</dbReference>
<feature type="modified residue" description="4-aspartylphosphate" evidence="1">
    <location>
        <position position="57"/>
    </location>
</feature>
<dbReference type="InterPro" id="IPR046947">
    <property type="entry name" value="LytR-like"/>
</dbReference>
<dbReference type="SMART" id="SM00448">
    <property type="entry name" value="REC"/>
    <property type="match status" value="1"/>
</dbReference>
<dbReference type="PROSITE" id="PS50110">
    <property type="entry name" value="RESPONSE_REGULATORY"/>
    <property type="match status" value="1"/>
</dbReference>
<evidence type="ECO:0000313" key="4">
    <source>
        <dbReference type="EMBL" id="GLR18186.1"/>
    </source>
</evidence>
<proteinExistence type="predicted"/>
<dbReference type="InterPro" id="IPR001789">
    <property type="entry name" value="Sig_transdc_resp-reg_receiver"/>
</dbReference>
<dbReference type="RefSeq" id="WP_235294384.1">
    <property type="nucleotide sequence ID" value="NZ_BSOH01000015.1"/>
</dbReference>
<dbReference type="GO" id="GO:0000156">
    <property type="term" value="F:phosphorelay response regulator activity"/>
    <property type="evidence" value="ECO:0007669"/>
    <property type="project" value="InterPro"/>
</dbReference>
<reference evidence="4" key="2">
    <citation type="submission" date="2023-01" db="EMBL/GenBank/DDBJ databases">
        <title>Draft genome sequence of Portibacter lacus strain NBRC 108769.</title>
        <authorList>
            <person name="Sun Q."/>
            <person name="Mori K."/>
        </authorList>
    </citation>
    <scope>NUCLEOTIDE SEQUENCE</scope>
    <source>
        <strain evidence="4">NBRC 108769</strain>
    </source>
</reference>
<reference evidence="4" key="1">
    <citation type="journal article" date="2014" name="Int. J. Syst. Evol. Microbiol.">
        <title>Complete genome sequence of Corynebacterium casei LMG S-19264T (=DSM 44701T), isolated from a smear-ripened cheese.</title>
        <authorList>
            <consortium name="US DOE Joint Genome Institute (JGI-PGF)"/>
            <person name="Walter F."/>
            <person name="Albersmeier A."/>
            <person name="Kalinowski J."/>
            <person name="Ruckert C."/>
        </authorList>
    </citation>
    <scope>NUCLEOTIDE SEQUENCE</scope>
    <source>
        <strain evidence="4">NBRC 108769</strain>
    </source>
</reference>
<dbReference type="Pfam" id="PF00072">
    <property type="entry name" value="Response_reg"/>
    <property type="match status" value="1"/>
</dbReference>